<proteinExistence type="predicted"/>
<organism evidence="2 3">
    <name type="scientific">Caldiarchaeum subterraneum</name>
    <dbReference type="NCBI Taxonomy" id="311458"/>
    <lineage>
        <taxon>Archaea</taxon>
        <taxon>Nitrososphaerota</taxon>
        <taxon>Candidatus Caldarchaeales</taxon>
        <taxon>Candidatus Caldarchaeaceae</taxon>
        <taxon>Candidatus Caldarchaeum</taxon>
    </lineage>
</organism>
<keyword evidence="1" id="KW-1133">Transmembrane helix</keyword>
<feature type="transmembrane region" description="Helical" evidence="1">
    <location>
        <begin position="65"/>
        <end position="84"/>
    </location>
</feature>
<evidence type="ECO:0000256" key="1">
    <source>
        <dbReference type="SAM" id="Phobius"/>
    </source>
</evidence>
<reference evidence="2" key="1">
    <citation type="journal article" date="2020" name="ISME J.">
        <title>Gammaproteobacteria mediating utilization of methyl-, sulfur- and petroleum organic compounds in deep ocean hydrothermal plumes.</title>
        <authorList>
            <person name="Zhou Z."/>
            <person name="Liu Y."/>
            <person name="Pan J."/>
            <person name="Cron B.R."/>
            <person name="Toner B.M."/>
            <person name="Anantharaman K."/>
            <person name="Breier J.A."/>
            <person name="Dick G.J."/>
            <person name="Li M."/>
        </authorList>
    </citation>
    <scope>NUCLEOTIDE SEQUENCE</scope>
    <source>
        <strain evidence="2">SZUA-1515</strain>
    </source>
</reference>
<feature type="transmembrane region" description="Helical" evidence="1">
    <location>
        <begin position="96"/>
        <end position="115"/>
    </location>
</feature>
<keyword evidence="1" id="KW-0472">Membrane</keyword>
<gene>
    <name evidence="2" type="ORF">EYH45_04345</name>
</gene>
<feature type="transmembrane region" description="Helical" evidence="1">
    <location>
        <begin position="127"/>
        <end position="149"/>
    </location>
</feature>
<evidence type="ECO:0000313" key="3">
    <source>
        <dbReference type="Proteomes" id="UP000608579"/>
    </source>
</evidence>
<feature type="transmembrane region" description="Helical" evidence="1">
    <location>
        <begin position="12"/>
        <end position="29"/>
    </location>
</feature>
<keyword evidence="1" id="KW-0812">Transmembrane</keyword>
<evidence type="ECO:0000313" key="2">
    <source>
        <dbReference type="EMBL" id="HIQ29776.1"/>
    </source>
</evidence>
<dbReference type="EMBL" id="DQVM01000082">
    <property type="protein sequence ID" value="HIQ29776.1"/>
    <property type="molecule type" value="Genomic_DNA"/>
</dbReference>
<dbReference type="Proteomes" id="UP000608579">
    <property type="component" value="Unassembled WGS sequence"/>
</dbReference>
<comment type="caution">
    <text evidence="2">The sequence shown here is derived from an EMBL/GenBank/DDBJ whole genome shotgun (WGS) entry which is preliminary data.</text>
</comment>
<feature type="transmembrane region" description="Helical" evidence="1">
    <location>
        <begin position="273"/>
        <end position="295"/>
    </location>
</feature>
<sequence length="327" mass="36484">MAETRYRVEALIQLGVYTILGIAAARYVYALDGLFFLIASWVFIFVTLAGGWPYSPPLGSLNGSLYRRGLFMTSLTLAASLATYTASTYLLGGRNLQYMVVLLLWIVAVWGVVFDSWPLRHLPPSRAFILGSLTSISLSLVLGVIAANLVGYELLLRFMLVHLALSFMFSRFFVFQGYPFYRKLFRQPRAGVSIMLLCMAAAAFLSLLITPDRFPAAAFFSSMLLWSVVYSWGLGFPGTVGYKQPLRGLLSALVIVVISAAWFSTLLQLLQEALIAVLNLLIILPLMVIHNLFWFRRPFSPPLLMGMPFHNRDGAGKLMDWALQVVD</sequence>
<feature type="transmembrane region" description="Helical" evidence="1">
    <location>
        <begin position="190"/>
        <end position="210"/>
    </location>
</feature>
<protein>
    <submittedName>
        <fullName evidence="2">Uncharacterized protein</fullName>
    </submittedName>
</protein>
<dbReference type="AlphaFoldDB" id="A0A832ZYN0"/>
<accession>A0A832ZYN0</accession>
<feature type="transmembrane region" description="Helical" evidence="1">
    <location>
        <begin position="216"/>
        <end position="236"/>
    </location>
</feature>
<feature type="transmembrane region" description="Helical" evidence="1">
    <location>
        <begin position="155"/>
        <end position="178"/>
    </location>
</feature>
<feature type="transmembrane region" description="Helical" evidence="1">
    <location>
        <begin position="35"/>
        <end position="53"/>
    </location>
</feature>
<feature type="transmembrane region" description="Helical" evidence="1">
    <location>
        <begin position="248"/>
        <end position="267"/>
    </location>
</feature>
<name>A0A832ZYN0_CALS0</name>